<feature type="compositionally biased region" description="Polar residues" evidence="1">
    <location>
        <begin position="296"/>
        <end position="307"/>
    </location>
</feature>
<proteinExistence type="predicted"/>
<dbReference type="InterPro" id="IPR047192">
    <property type="entry name" value="Euk_RPA1_DBD_C"/>
</dbReference>
<protein>
    <recommendedName>
        <fullName evidence="4">Replication factor A C-terminal domain-containing protein</fullName>
    </recommendedName>
</protein>
<organism evidence="2 3">
    <name type="scientific">Brassica carinata</name>
    <name type="common">Ethiopian mustard</name>
    <name type="synonym">Abyssinian cabbage</name>
    <dbReference type="NCBI Taxonomy" id="52824"/>
    <lineage>
        <taxon>Eukaryota</taxon>
        <taxon>Viridiplantae</taxon>
        <taxon>Streptophyta</taxon>
        <taxon>Embryophyta</taxon>
        <taxon>Tracheophyta</taxon>
        <taxon>Spermatophyta</taxon>
        <taxon>Magnoliopsida</taxon>
        <taxon>eudicotyledons</taxon>
        <taxon>Gunneridae</taxon>
        <taxon>Pentapetalae</taxon>
        <taxon>rosids</taxon>
        <taxon>malvids</taxon>
        <taxon>Brassicales</taxon>
        <taxon>Brassicaceae</taxon>
        <taxon>Brassiceae</taxon>
        <taxon>Brassica</taxon>
    </lineage>
</organism>
<dbReference type="CDD" id="cd04476">
    <property type="entry name" value="RPA1_DBD_C"/>
    <property type="match status" value="1"/>
</dbReference>
<dbReference type="InterPro" id="IPR012340">
    <property type="entry name" value="NA-bd_OB-fold"/>
</dbReference>
<dbReference type="AlphaFoldDB" id="A0A8X7W1G0"/>
<name>A0A8X7W1G0_BRACI</name>
<evidence type="ECO:0000313" key="2">
    <source>
        <dbReference type="EMBL" id="KAG2321167.1"/>
    </source>
</evidence>
<comment type="caution">
    <text evidence="2">The sequence shown here is derived from an EMBL/GenBank/DDBJ whole genome shotgun (WGS) entry which is preliminary data.</text>
</comment>
<keyword evidence="3" id="KW-1185">Reference proteome</keyword>
<accession>A0A8X7W1G0</accession>
<evidence type="ECO:0008006" key="4">
    <source>
        <dbReference type="Google" id="ProtNLM"/>
    </source>
</evidence>
<dbReference type="Proteomes" id="UP000886595">
    <property type="component" value="Unassembled WGS sequence"/>
</dbReference>
<dbReference type="OrthoDB" id="1040769at2759"/>
<sequence>MQEIFHQAGHELPCCLWGSYAERIEQHLEKANGENIICLIRFAKINEFQGQLQITNAFDATLLDLNPTMAEALDFKEKILDNALPLAKADQHGANFGIANVADDWDDVGIIMISELKETTEFENVKIVCSVEAIDTDWGWYYFACKKCGKIVSRISRAAKPLFRCGVVCRANVTKVFPKFKLHVIVGDVTGNCKLVLLGSIAQTLIGSEATDLWDGSFEEIEDPEILPQQIMDLVGKSFCFGIQSSELGSEIFKVSKVWSGDVLQEIETESEPVTLIEGASSSMSSGGVMLLEGVSHTSSGDCTTPGSKRKETDNDLPDITSSTKKTCTNPIKIEKSKTD</sequence>
<evidence type="ECO:0000256" key="1">
    <source>
        <dbReference type="SAM" id="MobiDB-lite"/>
    </source>
</evidence>
<dbReference type="CDD" id="cd04481">
    <property type="entry name" value="RPA1_DBD_B_like"/>
    <property type="match status" value="1"/>
</dbReference>
<dbReference type="PANTHER" id="PTHR47165:SF4">
    <property type="entry name" value="OS03G0429900 PROTEIN"/>
    <property type="match status" value="1"/>
</dbReference>
<evidence type="ECO:0000313" key="3">
    <source>
        <dbReference type="Proteomes" id="UP000886595"/>
    </source>
</evidence>
<feature type="compositionally biased region" description="Polar residues" evidence="1">
    <location>
        <begin position="320"/>
        <end position="330"/>
    </location>
</feature>
<feature type="region of interest" description="Disordered" evidence="1">
    <location>
        <begin position="295"/>
        <end position="340"/>
    </location>
</feature>
<dbReference type="Gene3D" id="2.40.50.140">
    <property type="entry name" value="Nucleic acid-binding proteins"/>
    <property type="match status" value="2"/>
</dbReference>
<gene>
    <name evidence="2" type="ORF">Bca52824_014380</name>
</gene>
<dbReference type="PANTHER" id="PTHR47165">
    <property type="entry name" value="OS03G0429900 PROTEIN"/>
    <property type="match status" value="1"/>
</dbReference>
<reference evidence="2 3" key="1">
    <citation type="submission" date="2020-02" db="EMBL/GenBank/DDBJ databases">
        <authorList>
            <person name="Ma Q."/>
            <person name="Huang Y."/>
            <person name="Song X."/>
            <person name="Pei D."/>
        </authorList>
    </citation>
    <scope>NUCLEOTIDE SEQUENCE [LARGE SCALE GENOMIC DNA]</scope>
    <source>
        <strain evidence="2">Sxm20200214</strain>
        <tissue evidence="2">Leaf</tissue>
    </source>
</reference>
<dbReference type="EMBL" id="JAAMPC010000003">
    <property type="protein sequence ID" value="KAG2321167.1"/>
    <property type="molecule type" value="Genomic_DNA"/>
</dbReference>
<dbReference type="SUPFAM" id="SSF50249">
    <property type="entry name" value="Nucleic acid-binding proteins"/>
    <property type="match status" value="2"/>
</dbReference>